<evidence type="ECO:0000313" key="3">
    <source>
        <dbReference type="EMBL" id="EKO36071.1"/>
    </source>
</evidence>
<sequence length="162" mass="17798">MNFNRIYGIIISLTLLAWTLIFALSPQPKYQAINNITIPKISQSDVIIVDSPDIKLMEVKDIDLEVDTNDKIPSAKDQVTGLDLNFYVYKIGAFGAPVTVSNLVEAYNNAGFPAFTQKNKTNKNLTNILVGPFASEGDIKANQELLNQIAGIQAGEVLTWNP</sequence>
<comment type="caution">
    <text evidence="3">The sequence shown here is derived from an EMBL/GenBank/DDBJ whole genome shotgun (WGS) entry which is preliminary data.</text>
</comment>
<dbReference type="SUPFAM" id="SSF110997">
    <property type="entry name" value="Sporulation related repeat"/>
    <property type="match status" value="1"/>
</dbReference>
<dbReference type="GO" id="GO:0051301">
    <property type="term" value="P:cell division"/>
    <property type="evidence" value="ECO:0007669"/>
    <property type="project" value="UniProtKB-KW"/>
</dbReference>
<dbReference type="PROSITE" id="PS51724">
    <property type="entry name" value="SPOR"/>
    <property type="match status" value="1"/>
</dbReference>
<evidence type="ECO:0000313" key="4">
    <source>
        <dbReference type="Proteomes" id="UP000010310"/>
    </source>
</evidence>
<dbReference type="AlphaFoldDB" id="K6GGA9"/>
<evidence type="ECO:0000259" key="2">
    <source>
        <dbReference type="PROSITE" id="PS51724"/>
    </source>
</evidence>
<proteinExistence type="predicted"/>
<dbReference type="InterPro" id="IPR007730">
    <property type="entry name" value="SPOR-like_dom"/>
</dbReference>
<keyword evidence="1" id="KW-0812">Transmembrane</keyword>
<evidence type="ECO:0000256" key="1">
    <source>
        <dbReference type="SAM" id="Phobius"/>
    </source>
</evidence>
<dbReference type="STRING" id="1208365.B273_0519"/>
<dbReference type="InterPro" id="IPR036680">
    <property type="entry name" value="SPOR-like_sf"/>
</dbReference>
<accession>K6GGA9</accession>
<keyword evidence="1" id="KW-1133">Transmembrane helix</keyword>
<keyword evidence="1" id="KW-0472">Membrane</keyword>
<reference evidence="3 4" key="1">
    <citation type="submission" date="2012-09" db="EMBL/GenBank/DDBJ databases">
        <authorList>
            <person name="Dupont C.L."/>
            <person name="Rusch D.B."/>
            <person name="Lombardo M.-J."/>
            <person name="Novotny M."/>
            <person name="Yee-Greenbaum J."/>
            <person name="Laskin R."/>
        </authorList>
    </citation>
    <scope>NUCLEOTIDE SEQUENCE [LARGE SCALE GENOMIC DNA]</scope>
    <source>
        <strain evidence="3">SAR86E</strain>
    </source>
</reference>
<organism evidence="3 4">
    <name type="scientific">SAR86 cluster bacterium SAR86E</name>
    <dbReference type="NCBI Taxonomy" id="1208365"/>
    <lineage>
        <taxon>Bacteria</taxon>
        <taxon>Pseudomonadati</taxon>
        <taxon>Pseudomonadota</taxon>
        <taxon>Gammaproteobacteria</taxon>
        <taxon>SAR86 cluster</taxon>
    </lineage>
</organism>
<name>K6GGA9_9GAMM</name>
<protein>
    <submittedName>
        <fullName evidence="3">Sporulation and cell division repeat protein</fullName>
    </submittedName>
</protein>
<dbReference type="EMBL" id="AMWX01000012">
    <property type="protein sequence ID" value="EKO36071.1"/>
    <property type="molecule type" value="Genomic_DNA"/>
</dbReference>
<feature type="domain" description="SPOR" evidence="2">
    <location>
        <begin position="81"/>
        <end position="159"/>
    </location>
</feature>
<keyword evidence="4" id="KW-1185">Reference proteome</keyword>
<dbReference type="Proteomes" id="UP000010310">
    <property type="component" value="Unassembled WGS sequence"/>
</dbReference>
<dbReference type="GO" id="GO:0042834">
    <property type="term" value="F:peptidoglycan binding"/>
    <property type="evidence" value="ECO:0007669"/>
    <property type="project" value="InterPro"/>
</dbReference>
<gene>
    <name evidence="3" type="ORF">B273_0519</name>
</gene>
<feature type="transmembrane region" description="Helical" evidence="1">
    <location>
        <begin position="6"/>
        <end position="24"/>
    </location>
</feature>
<keyword evidence="3" id="KW-0131">Cell cycle</keyword>
<keyword evidence="3" id="KW-0132">Cell division</keyword>
<dbReference type="Pfam" id="PF05036">
    <property type="entry name" value="SPOR"/>
    <property type="match status" value="1"/>
</dbReference>